<proteinExistence type="predicted"/>
<dbReference type="GeneID" id="80873061"/>
<dbReference type="RefSeq" id="XP_056023247.1">
    <property type="nucleotide sequence ID" value="XM_056178373.1"/>
</dbReference>
<protein>
    <submittedName>
        <fullName evidence="1">Uncharacterized protein</fullName>
    </submittedName>
</protein>
<comment type="caution">
    <text evidence="1">The sequence shown here is derived from an EMBL/GenBank/DDBJ whole genome shotgun (WGS) entry which is preliminary data.</text>
</comment>
<evidence type="ECO:0000313" key="2">
    <source>
        <dbReference type="Proteomes" id="UP001140511"/>
    </source>
</evidence>
<evidence type="ECO:0000313" key="1">
    <source>
        <dbReference type="EMBL" id="KAJ4854189.1"/>
    </source>
</evidence>
<keyword evidence="2" id="KW-1185">Reference proteome</keyword>
<organism evidence="1 2">
    <name type="scientific">Trichoderma breve</name>
    <dbReference type="NCBI Taxonomy" id="2034170"/>
    <lineage>
        <taxon>Eukaryota</taxon>
        <taxon>Fungi</taxon>
        <taxon>Dikarya</taxon>
        <taxon>Ascomycota</taxon>
        <taxon>Pezizomycotina</taxon>
        <taxon>Sordariomycetes</taxon>
        <taxon>Hypocreomycetidae</taxon>
        <taxon>Hypocreales</taxon>
        <taxon>Hypocreaceae</taxon>
        <taxon>Trichoderma</taxon>
    </lineage>
</organism>
<reference evidence="1" key="1">
    <citation type="submission" date="2022-09" db="EMBL/GenBank/DDBJ databases">
        <title>Chromosome-level assembly of Trichoderma breve T069, a fungus used in development of biopesticide product.</title>
        <authorList>
            <person name="Lin R."/>
            <person name="Liu T."/>
        </authorList>
    </citation>
    <scope>NUCLEOTIDE SEQUENCE</scope>
    <source>
        <strain evidence="1">T069</strain>
    </source>
</reference>
<sequence>MPGIDLDVEAESYMMDVPHAASWVQPDNASDLLFSPGEMNLPVFDVNIDAVNPLDQTCCPDLTPELPSGWDDSLVGFDGSGNWYNAEYSEMTSPSSQAESMDLTDASLSHDFLNQLI</sequence>
<dbReference type="AlphaFoldDB" id="A0A9W9B2U0"/>
<name>A0A9W9B2U0_9HYPO</name>
<accession>A0A9W9B2U0</accession>
<dbReference type="Proteomes" id="UP001140511">
    <property type="component" value="Unassembled WGS sequence"/>
</dbReference>
<gene>
    <name evidence="1" type="ORF">T069G_11168</name>
</gene>
<dbReference type="EMBL" id="JAOPEN010000008">
    <property type="protein sequence ID" value="KAJ4854189.1"/>
    <property type="molecule type" value="Genomic_DNA"/>
</dbReference>